<dbReference type="RefSeq" id="WP_369265717.1">
    <property type="nucleotide sequence ID" value="NZ_CP163440.1"/>
</dbReference>
<accession>A0AB39SPA8</accession>
<gene>
    <name evidence="1" type="ORF">AB5J50_47930</name>
</gene>
<dbReference type="AlphaFoldDB" id="A0AB39SPA8"/>
<reference evidence="1" key="1">
    <citation type="submission" date="2024-07" db="EMBL/GenBank/DDBJ databases">
        <authorList>
            <person name="Yu S.T."/>
        </authorList>
    </citation>
    <scope>NUCLEOTIDE SEQUENCE</scope>
    <source>
        <strain evidence="1">R35</strain>
    </source>
</reference>
<name>A0AB39SPA8_9ACTN</name>
<sequence length="24" mass="2710">MTANKLLTRRIHVDLLRVGTCVCP</sequence>
<evidence type="ECO:0000313" key="1">
    <source>
        <dbReference type="EMBL" id="XDQ68984.1"/>
    </source>
</evidence>
<proteinExistence type="predicted"/>
<organism evidence="1">
    <name type="scientific">Streptomyces sp. R35</name>
    <dbReference type="NCBI Taxonomy" id="3238630"/>
    <lineage>
        <taxon>Bacteria</taxon>
        <taxon>Bacillati</taxon>
        <taxon>Actinomycetota</taxon>
        <taxon>Actinomycetes</taxon>
        <taxon>Kitasatosporales</taxon>
        <taxon>Streptomycetaceae</taxon>
        <taxon>Streptomyces</taxon>
    </lineage>
</organism>
<dbReference type="EMBL" id="CP163440">
    <property type="protein sequence ID" value="XDQ68984.1"/>
    <property type="molecule type" value="Genomic_DNA"/>
</dbReference>
<protein>
    <submittedName>
        <fullName evidence="1">Leader peptide</fullName>
    </submittedName>
</protein>
<dbReference type="InterPro" id="IPR049979">
    <property type="entry name" value="Cys_resp_CS_actino"/>
</dbReference>
<dbReference type="NCBIfam" id="NF042934">
    <property type="entry name" value="cis_reg_atten"/>
    <property type="match status" value="1"/>
</dbReference>